<evidence type="ECO:0000313" key="3">
    <source>
        <dbReference type="Proteomes" id="UP000326340"/>
    </source>
</evidence>
<dbReference type="EMBL" id="PUHP01000685">
    <property type="protein sequence ID" value="TQN68508.1"/>
    <property type="molecule type" value="Genomic_DNA"/>
</dbReference>
<evidence type="ECO:0000259" key="1">
    <source>
        <dbReference type="Pfam" id="PF06985"/>
    </source>
</evidence>
<dbReference type="PANTHER" id="PTHR24148:SF64">
    <property type="entry name" value="HETEROKARYON INCOMPATIBILITY DOMAIN-CONTAINING PROTEIN"/>
    <property type="match status" value="1"/>
</dbReference>
<dbReference type="AlphaFoldDB" id="A0A5Q4BNG5"/>
<dbReference type="InterPro" id="IPR052895">
    <property type="entry name" value="HetReg/Transcr_Mod"/>
</dbReference>
<protein>
    <submittedName>
        <fullName evidence="2">Heterokaryon incompatibility protein 6, OR allele</fullName>
    </submittedName>
</protein>
<dbReference type="Proteomes" id="UP000326340">
    <property type="component" value="Unassembled WGS sequence"/>
</dbReference>
<dbReference type="Pfam" id="PF06985">
    <property type="entry name" value="HET"/>
    <property type="match status" value="1"/>
</dbReference>
<evidence type="ECO:0000313" key="2">
    <source>
        <dbReference type="EMBL" id="TQN68508.1"/>
    </source>
</evidence>
<accession>A0A5Q4BNG5</accession>
<dbReference type="Pfam" id="PF26639">
    <property type="entry name" value="Het-6_barrel"/>
    <property type="match status" value="1"/>
</dbReference>
<reference evidence="2 3" key="1">
    <citation type="journal article" date="2019" name="Sci. Rep.">
        <title>Colletotrichum shisoi sp. nov., an anthracnose pathogen of Perilla frutescens in Japan: molecular phylogenetic, morphological and genomic evidence.</title>
        <authorList>
            <person name="Gan P."/>
            <person name="Tsushima A."/>
            <person name="Hiroyama R."/>
            <person name="Narusaka M."/>
            <person name="Takano Y."/>
            <person name="Narusaka Y."/>
            <person name="Kawaradani M."/>
            <person name="Damm U."/>
            <person name="Shirasu K."/>
        </authorList>
    </citation>
    <scope>NUCLEOTIDE SEQUENCE [LARGE SCALE GENOMIC DNA]</scope>
    <source>
        <strain evidence="2 3">PG-2018a</strain>
    </source>
</reference>
<dbReference type="OrthoDB" id="3548654at2759"/>
<proteinExistence type="predicted"/>
<feature type="domain" description="Heterokaryon incompatibility" evidence="1">
    <location>
        <begin position="54"/>
        <end position="217"/>
    </location>
</feature>
<organism evidence="2 3">
    <name type="scientific">Colletotrichum shisoi</name>
    <dbReference type="NCBI Taxonomy" id="2078593"/>
    <lineage>
        <taxon>Eukaryota</taxon>
        <taxon>Fungi</taxon>
        <taxon>Dikarya</taxon>
        <taxon>Ascomycota</taxon>
        <taxon>Pezizomycotina</taxon>
        <taxon>Sordariomycetes</taxon>
        <taxon>Hypocreomycetidae</taxon>
        <taxon>Glomerellales</taxon>
        <taxon>Glomerellaceae</taxon>
        <taxon>Colletotrichum</taxon>
        <taxon>Colletotrichum destructivum species complex</taxon>
    </lineage>
</organism>
<comment type="caution">
    <text evidence="2">The sequence shown here is derived from an EMBL/GenBank/DDBJ whole genome shotgun (WGS) entry which is preliminary data.</text>
</comment>
<gene>
    <name evidence="2" type="primary">Het-6-10</name>
    <name evidence="2" type="ORF">CSHISOI_06899</name>
</gene>
<dbReference type="InterPro" id="IPR010730">
    <property type="entry name" value="HET"/>
</dbReference>
<dbReference type="PANTHER" id="PTHR24148">
    <property type="entry name" value="ANKYRIN REPEAT DOMAIN-CONTAINING PROTEIN 39 HOMOLOG-RELATED"/>
    <property type="match status" value="1"/>
</dbReference>
<name>A0A5Q4BNG5_9PEZI</name>
<keyword evidence="3" id="KW-1185">Reference proteome</keyword>
<sequence length="601" mass="67405">MESSQFRTTYQYQPLPTENHIRLLKISRLNSESGTRQVAYKIVEADLSATFPKFEAISYTWGNPARVSSLPIEGCPGTIGLTEHLAQALPHLEKHCTTSHLWIDQICINQSSKNDKAQQLGRMAQVYSTAKRVIVWLGPDDEHSRLCKQWLNEVDRMLQRLPNSHVTLRDSPTFNSDIRLTIVRSTFGKQESDAIYVPAIRQWWLRPWFTRGWVVQELLRAAEVLFVTGDVGYTLHDLAELQTVPPEKPLSYAGDVNVAYDILLNLKAAPYEEEQPLRFLRIMTQVAEEFATSELADNLYAFLGMIEGSGFTPNYDLSIRQNFTAFAVSLARSFGSLDFLSLWSANLDLLLPNTPEELKNFPSWVPSFSGTPLSAPFRLAAGGARTFRNTVTWNAAYGRRHTHNQPEDAVTTGRLRARGKVIDYIDAISATSIARCWDTEEAYLDSLVKQIRNDLPDSPFEDWTRISLVEFLNTASANGNTPRETPEEVLGLVPKEWGNELLNRNGYNESLAACLAMAKGRKIAMTERGRMGMVPWIGSKGRNGEEKGSVIVALHGCCVPIVLEPVGGDEYKVLGDCYIKGVMHGEAVVWEDEDADTFILI</sequence>